<reference evidence="1 2" key="1">
    <citation type="journal article" date="2022" name="New Phytol.">
        <title>Ecological generalism drives hyperdiversity of secondary metabolite gene clusters in xylarialean endophytes.</title>
        <authorList>
            <person name="Franco M.E.E."/>
            <person name="Wisecaver J.H."/>
            <person name="Arnold A.E."/>
            <person name="Ju Y.M."/>
            <person name="Slot J.C."/>
            <person name="Ahrendt S."/>
            <person name="Moore L.P."/>
            <person name="Eastman K.E."/>
            <person name="Scott K."/>
            <person name="Konkel Z."/>
            <person name="Mondo S.J."/>
            <person name="Kuo A."/>
            <person name="Hayes R.D."/>
            <person name="Haridas S."/>
            <person name="Andreopoulos B."/>
            <person name="Riley R."/>
            <person name="LaButti K."/>
            <person name="Pangilinan J."/>
            <person name="Lipzen A."/>
            <person name="Amirebrahimi M."/>
            <person name="Yan J."/>
            <person name="Adam C."/>
            <person name="Keymanesh K."/>
            <person name="Ng V."/>
            <person name="Louie K."/>
            <person name="Northen T."/>
            <person name="Drula E."/>
            <person name="Henrissat B."/>
            <person name="Hsieh H.M."/>
            <person name="Youens-Clark K."/>
            <person name="Lutzoni F."/>
            <person name="Miadlikowska J."/>
            <person name="Eastwood D.C."/>
            <person name="Hamelin R.C."/>
            <person name="Grigoriev I.V."/>
            <person name="U'Ren J.M."/>
        </authorList>
    </citation>
    <scope>NUCLEOTIDE SEQUENCE [LARGE SCALE GENOMIC DNA]</scope>
    <source>
        <strain evidence="1 2">ER1909</strain>
    </source>
</reference>
<gene>
    <name evidence="1" type="ORF">F4821DRAFT_250011</name>
</gene>
<evidence type="ECO:0000313" key="2">
    <source>
        <dbReference type="Proteomes" id="UP001497680"/>
    </source>
</evidence>
<comment type="caution">
    <text evidence="1">The sequence shown here is derived from an EMBL/GenBank/DDBJ whole genome shotgun (WGS) entry which is preliminary data.</text>
</comment>
<name>A0ACC0CL83_9PEZI</name>
<keyword evidence="2" id="KW-1185">Reference proteome</keyword>
<organism evidence="1 2">
    <name type="scientific">Hypoxylon rubiginosum</name>
    <dbReference type="NCBI Taxonomy" id="110542"/>
    <lineage>
        <taxon>Eukaryota</taxon>
        <taxon>Fungi</taxon>
        <taxon>Dikarya</taxon>
        <taxon>Ascomycota</taxon>
        <taxon>Pezizomycotina</taxon>
        <taxon>Sordariomycetes</taxon>
        <taxon>Xylariomycetidae</taxon>
        <taxon>Xylariales</taxon>
        <taxon>Hypoxylaceae</taxon>
        <taxon>Hypoxylon</taxon>
    </lineage>
</organism>
<dbReference type="EMBL" id="MU394407">
    <property type="protein sequence ID" value="KAI6081116.1"/>
    <property type="molecule type" value="Genomic_DNA"/>
</dbReference>
<accession>A0ACC0CL83</accession>
<sequence length="480" mass="51767">MDATNALEALKDALPTSQFALRGTDEYKALNNGTYQSGLNADFNPTCIFQPKSKEEVSTFLTTIKPFVSAGQVAFAIVGSGRQPAPGCSNINDGITLNLSLLKGIDIRDGYVSIAAGERWGAVYEELGKQGLGCAGSRSSNGGPGGLCLTGGLSIFSSRQGFICDDVVNFEVVLASGAIVNANDSENADLWRALRGGGNNFGVVTRFDMRTFKQGPLYGGSLYYFKQSFPGQITALVNELKKPDASDETHLMVSIGYATMFGPDPIALNQVYHIGGVENPPVLEPFTSIEPQMPGMNTLRILSLTDIAKEQAGEMSLPPRSAYMNTHVKADVAMLQAGADIFTSNLDPVKGIEGFVCSYTLQPYPRSLLEASATKGGNSLGLNPDLGPIVSIALLLYWVNPSDDERIISTFRTILEKIEKEAITRGQEIAFKYMNYSYTFQDPIGSYGGENKKRLQEASKKYDPEGVFQKGVPGGWKLFL</sequence>
<dbReference type="Proteomes" id="UP001497680">
    <property type="component" value="Unassembled WGS sequence"/>
</dbReference>
<evidence type="ECO:0000313" key="1">
    <source>
        <dbReference type="EMBL" id="KAI6081116.1"/>
    </source>
</evidence>
<protein>
    <submittedName>
        <fullName evidence="1">FAD-binding domain-containing protein</fullName>
    </submittedName>
</protein>
<proteinExistence type="predicted"/>